<dbReference type="Gene3D" id="3.30.1330.20">
    <property type="entry name" value="Tubulin/FtsZ, C-terminal domain"/>
    <property type="match status" value="1"/>
</dbReference>
<dbReference type="PRINTS" id="PR00423">
    <property type="entry name" value="CELLDVISFTSZ"/>
</dbReference>
<evidence type="ECO:0000256" key="4">
    <source>
        <dbReference type="ARBA" id="ARBA00022741"/>
    </source>
</evidence>
<keyword evidence="3 8" id="KW-0132">Cell division</keyword>
<comment type="similarity">
    <text evidence="1 8 10">Belongs to the FtsZ family.</text>
</comment>
<gene>
    <name evidence="8 14" type="primary">ftsZ</name>
    <name evidence="14" type="ORF">AULFYP135_01202</name>
</gene>
<dbReference type="HAMAP" id="MF_00909">
    <property type="entry name" value="FtsZ"/>
    <property type="match status" value="1"/>
</dbReference>
<dbReference type="PANTHER" id="PTHR30314:SF3">
    <property type="entry name" value="MITOCHONDRIAL DIVISION PROTEIN FSZA"/>
    <property type="match status" value="1"/>
</dbReference>
<keyword evidence="7 8" id="KW-0131">Cell cycle</keyword>
<name>A0A6N2T1U8_9FIRM</name>
<dbReference type="InterPro" id="IPR024757">
    <property type="entry name" value="FtsZ_C"/>
</dbReference>
<dbReference type="GO" id="GO:0032153">
    <property type="term" value="C:cell division site"/>
    <property type="evidence" value="ECO:0007669"/>
    <property type="project" value="UniProtKB-UniRule"/>
</dbReference>
<dbReference type="InterPro" id="IPR008280">
    <property type="entry name" value="Tub_FtsZ_C"/>
</dbReference>
<dbReference type="SUPFAM" id="SSF52490">
    <property type="entry name" value="Tubulin nucleotide-binding domain-like"/>
    <property type="match status" value="1"/>
</dbReference>
<evidence type="ECO:0000256" key="1">
    <source>
        <dbReference type="ARBA" id="ARBA00009690"/>
    </source>
</evidence>
<dbReference type="InterPro" id="IPR003008">
    <property type="entry name" value="Tubulin_FtsZ_GTPase"/>
</dbReference>
<reference evidence="14" key="1">
    <citation type="submission" date="2019-11" db="EMBL/GenBank/DDBJ databases">
        <authorList>
            <person name="Feng L."/>
        </authorList>
    </citation>
    <scope>NUCLEOTIDE SEQUENCE</scope>
    <source>
        <strain evidence="14">AundefinedLFYP135</strain>
    </source>
</reference>
<dbReference type="Pfam" id="PF00091">
    <property type="entry name" value="Tubulin"/>
    <property type="match status" value="1"/>
</dbReference>
<dbReference type="InterPro" id="IPR000158">
    <property type="entry name" value="Cell_div_FtsZ"/>
</dbReference>
<feature type="binding site" evidence="8">
    <location>
        <position position="146"/>
    </location>
    <ligand>
        <name>GTP</name>
        <dbReference type="ChEBI" id="CHEBI:37565"/>
    </ligand>
</feature>
<dbReference type="GO" id="GO:0051258">
    <property type="term" value="P:protein polymerization"/>
    <property type="evidence" value="ECO:0007669"/>
    <property type="project" value="UniProtKB-UniRule"/>
</dbReference>
<feature type="binding site" evidence="8">
    <location>
        <begin position="24"/>
        <end position="28"/>
    </location>
    <ligand>
        <name>GTP</name>
        <dbReference type="ChEBI" id="CHEBI:37565"/>
    </ligand>
</feature>
<keyword evidence="6 8" id="KW-0717">Septation</keyword>
<dbReference type="PROSITE" id="PS01135">
    <property type="entry name" value="FTSZ_2"/>
    <property type="match status" value="1"/>
</dbReference>
<feature type="domain" description="Tubulin/FtsZ GTPase" evidence="12">
    <location>
        <begin position="16"/>
        <end position="208"/>
    </location>
</feature>
<keyword evidence="4 8" id="KW-0547">Nucleotide-binding</keyword>
<evidence type="ECO:0000256" key="9">
    <source>
        <dbReference type="NCBIfam" id="TIGR00065"/>
    </source>
</evidence>
<organism evidence="14">
    <name type="scientific">uncultured Anaerotruncus sp</name>
    <dbReference type="NCBI Taxonomy" id="905011"/>
    <lineage>
        <taxon>Bacteria</taxon>
        <taxon>Bacillati</taxon>
        <taxon>Bacillota</taxon>
        <taxon>Clostridia</taxon>
        <taxon>Eubacteriales</taxon>
        <taxon>Oscillospiraceae</taxon>
        <taxon>Anaerotruncus</taxon>
        <taxon>environmental samples</taxon>
    </lineage>
</organism>
<sequence>MQMNFNMDNDFEREVAIKVIGVGGGGGNAVNRMVSSGMKSVEFISVNTDSQALKFSQASYKIHIGDKLTKGKGAGGSPDKGQRAAEENRDEIAGVLKGTDMVFITAGMGGGTGTGAAPVVAEIAHDMGILTVGIVTKPFTFEGKRRMEQAEVGVANLREHVDALLVIPNERLKSISEQKITLQNAFSAADEVLKQGVQSISDLINIPGIVNLDFADVTSIMKDAGYAHMGVGRASGKDKAEQAAAAAIASPLLETSINGARGVIVNITASSDVGLDEVDVASSMIHASAHPDVNLIWGVAYDESMQDEMQVTVIATGFDNDKNFDIPAYTFKSPAKSAAAPAPRQEEAKEVQDDDDDNGFIDIMEIFRSKK</sequence>
<feature type="domain" description="Tubulin/FtsZ 2-layer sandwich" evidence="13">
    <location>
        <begin position="210"/>
        <end position="327"/>
    </location>
</feature>
<feature type="region of interest" description="Disordered" evidence="11">
    <location>
        <begin position="334"/>
        <end position="358"/>
    </location>
</feature>
<dbReference type="InterPro" id="IPR037103">
    <property type="entry name" value="Tubulin/FtsZ-like_C"/>
</dbReference>
<evidence type="ECO:0000256" key="8">
    <source>
        <dbReference type="HAMAP-Rule" id="MF_00909"/>
    </source>
</evidence>
<evidence type="ECO:0000256" key="2">
    <source>
        <dbReference type="ARBA" id="ARBA00022490"/>
    </source>
</evidence>
<dbReference type="EMBL" id="CACRSL010000003">
    <property type="protein sequence ID" value="VYS99092.1"/>
    <property type="molecule type" value="Genomic_DNA"/>
</dbReference>
<evidence type="ECO:0000256" key="10">
    <source>
        <dbReference type="RuleBase" id="RU000631"/>
    </source>
</evidence>
<proteinExistence type="inferred from homology"/>
<dbReference type="PROSITE" id="PS00018">
    <property type="entry name" value="EF_HAND_1"/>
    <property type="match status" value="1"/>
</dbReference>
<evidence type="ECO:0000256" key="3">
    <source>
        <dbReference type="ARBA" id="ARBA00022618"/>
    </source>
</evidence>
<protein>
    <recommendedName>
        <fullName evidence="8 9">Cell division protein FtsZ</fullName>
    </recommendedName>
</protein>
<dbReference type="FunFam" id="3.40.50.1440:FF:000023">
    <property type="entry name" value="Cell division protein FtsZ"/>
    <property type="match status" value="1"/>
</dbReference>
<dbReference type="GO" id="GO:0000917">
    <property type="term" value="P:division septum assembly"/>
    <property type="evidence" value="ECO:0007669"/>
    <property type="project" value="UniProtKB-KW"/>
</dbReference>
<dbReference type="NCBIfam" id="TIGR00065">
    <property type="entry name" value="ftsZ"/>
    <property type="match status" value="1"/>
</dbReference>
<dbReference type="GO" id="GO:0005525">
    <property type="term" value="F:GTP binding"/>
    <property type="evidence" value="ECO:0007669"/>
    <property type="project" value="UniProtKB-UniRule"/>
</dbReference>
<evidence type="ECO:0000256" key="5">
    <source>
        <dbReference type="ARBA" id="ARBA00023134"/>
    </source>
</evidence>
<evidence type="ECO:0000256" key="7">
    <source>
        <dbReference type="ARBA" id="ARBA00023306"/>
    </source>
</evidence>
<dbReference type="GO" id="GO:0005737">
    <property type="term" value="C:cytoplasm"/>
    <property type="evidence" value="ECO:0007669"/>
    <property type="project" value="UniProtKB-SubCell"/>
</dbReference>
<dbReference type="InterPro" id="IPR018316">
    <property type="entry name" value="Tubulin/FtsZ_2-layer-sand-dom"/>
</dbReference>
<feature type="compositionally biased region" description="Low complexity" evidence="11">
    <location>
        <begin position="334"/>
        <end position="343"/>
    </location>
</feature>
<dbReference type="SMART" id="SM00864">
    <property type="entry name" value="Tubulin"/>
    <property type="match status" value="1"/>
</dbReference>
<evidence type="ECO:0000259" key="13">
    <source>
        <dbReference type="SMART" id="SM00865"/>
    </source>
</evidence>
<dbReference type="InterPro" id="IPR036525">
    <property type="entry name" value="Tubulin/FtsZ_GTPase_sf"/>
</dbReference>
<comment type="subunit">
    <text evidence="8">Homodimer. Polymerizes to form a dynamic ring structure in a strictly GTP-dependent manner. Interacts directly with several other division proteins.</text>
</comment>
<dbReference type="CDD" id="cd02201">
    <property type="entry name" value="FtsZ_type1"/>
    <property type="match status" value="1"/>
</dbReference>
<accession>A0A6N2T1U8</accession>
<keyword evidence="5 8" id="KW-0342">GTP-binding</keyword>
<dbReference type="SUPFAM" id="SSF55307">
    <property type="entry name" value="Tubulin C-terminal domain-like"/>
    <property type="match status" value="1"/>
</dbReference>
<dbReference type="InterPro" id="IPR020805">
    <property type="entry name" value="Cell_div_FtsZ_CS"/>
</dbReference>
<dbReference type="GO" id="GO:0043093">
    <property type="term" value="P:FtsZ-dependent cytokinesis"/>
    <property type="evidence" value="ECO:0007669"/>
    <property type="project" value="UniProtKB-UniRule"/>
</dbReference>
<comment type="function">
    <text evidence="8 10">Essential cell division protein that forms a contractile ring structure (Z ring) at the future cell division site. The regulation of the ring assembly controls the timing and the location of cell division. One of the functions of the FtsZ ring is to recruit other cell division proteins to the septum to produce a new cell wall between the dividing cells. Binds GTP and shows GTPase activity.</text>
</comment>
<evidence type="ECO:0000259" key="12">
    <source>
        <dbReference type="SMART" id="SM00864"/>
    </source>
</evidence>
<evidence type="ECO:0000256" key="6">
    <source>
        <dbReference type="ARBA" id="ARBA00023210"/>
    </source>
</evidence>
<keyword evidence="2 8" id="KW-0963">Cytoplasm</keyword>
<feature type="binding site" evidence="8">
    <location>
        <position position="190"/>
    </location>
    <ligand>
        <name>GTP</name>
        <dbReference type="ChEBI" id="CHEBI:37565"/>
    </ligand>
</feature>
<evidence type="ECO:0000256" key="11">
    <source>
        <dbReference type="SAM" id="MobiDB-lite"/>
    </source>
</evidence>
<feature type="binding site" evidence="8">
    <location>
        <begin position="111"/>
        <end position="113"/>
    </location>
    <ligand>
        <name>GTP</name>
        <dbReference type="ChEBI" id="CHEBI:37565"/>
    </ligand>
</feature>
<dbReference type="Pfam" id="PF12327">
    <property type="entry name" value="FtsZ_C"/>
    <property type="match status" value="1"/>
</dbReference>
<dbReference type="InterPro" id="IPR018247">
    <property type="entry name" value="EF_Hand_1_Ca_BS"/>
</dbReference>
<dbReference type="Gene3D" id="3.40.50.1440">
    <property type="entry name" value="Tubulin/FtsZ, GTPase domain"/>
    <property type="match status" value="1"/>
</dbReference>
<dbReference type="SMART" id="SM00865">
    <property type="entry name" value="Tubulin_C"/>
    <property type="match status" value="1"/>
</dbReference>
<feature type="binding site" evidence="8">
    <location>
        <position position="142"/>
    </location>
    <ligand>
        <name>GTP</name>
        <dbReference type="ChEBI" id="CHEBI:37565"/>
    </ligand>
</feature>
<dbReference type="AlphaFoldDB" id="A0A6N2T1U8"/>
<dbReference type="PANTHER" id="PTHR30314">
    <property type="entry name" value="CELL DIVISION PROTEIN FTSZ-RELATED"/>
    <property type="match status" value="1"/>
</dbReference>
<dbReference type="GO" id="GO:0003924">
    <property type="term" value="F:GTPase activity"/>
    <property type="evidence" value="ECO:0007669"/>
    <property type="project" value="UniProtKB-UniRule"/>
</dbReference>
<dbReference type="PROSITE" id="PS01134">
    <property type="entry name" value="FTSZ_1"/>
    <property type="match status" value="1"/>
</dbReference>
<evidence type="ECO:0000313" key="14">
    <source>
        <dbReference type="EMBL" id="VYS99092.1"/>
    </source>
</evidence>
<dbReference type="InterPro" id="IPR045061">
    <property type="entry name" value="FtsZ/CetZ"/>
</dbReference>
<comment type="subcellular location">
    <subcellularLocation>
        <location evidence="8">Cytoplasm</location>
    </subcellularLocation>
    <text evidence="8">Assembles at midcell at the inner surface of the cytoplasmic membrane.</text>
</comment>